<feature type="non-terminal residue" evidence="1">
    <location>
        <position position="1"/>
    </location>
</feature>
<gene>
    <name evidence="1" type="primary">ORF29515</name>
</gene>
<proteinExistence type="predicted"/>
<dbReference type="EMBL" id="HACG01010328">
    <property type="protein sequence ID" value="CEK57193.1"/>
    <property type="molecule type" value="Transcribed_RNA"/>
</dbReference>
<accession>A0A0B6YLT3</accession>
<evidence type="ECO:0000313" key="1">
    <source>
        <dbReference type="EMBL" id="CEK57193.1"/>
    </source>
</evidence>
<sequence length="75" mass="8768">WLPPASTKEGVTELAKIIIKDTEVENSRIKSANDKWTFYYKEEKTHQIPHFLNLQLTGNALTHQQVWITLPGRHR</sequence>
<reference evidence="1" key="1">
    <citation type="submission" date="2014-12" db="EMBL/GenBank/DDBJ databases">
        <title>Insight into the proteome of Arion vulgaris.</title>
        <authorList>
            <person name="Aradska J."/>
            <person name="Bulat T."/>
            <person name="Smidak R."/>
            <person name="Sarate P."/>
            <person name="Gangsoo J."/>
            <person name="Sialana F."/>
            <person name="Bilban M."/>
            <person name="Lubec G."/>
        </authorList>
    </citation>
    <scope>NUCLEOTIDE SEQUENCE</scope>
    <source>
        <tissue evidence="1">Skin</tissue>
    </source>
</reference>
<dbReference type="AlphaFoldDB" id="A0A0B6YLT3"/>
<protein>
    <submittedName>
        <fullName evidence="1">Uncharacterized protein</fullName>
    </submittedName>
</protein>
<name>A0A0B6YLT3_9EUPU</name>
<organism evidence="1">
    <name type="scientific">Arion vulgaris</name>
    <dbReference type="NCBI Taxonomy" id="1028688"/>
    <lineage>
        <taxon>Eukaryota</taxon>
        <taxon>Metazoa</taxon>
        <taxon>Spiralia</taxon>
        <taxon>Lophotrochozoa</taxon>
        <taxon>Mollusca</taxon>
        <taxon>Gastropoda</taxon>
        <taxon>Heterobranchia</taxon>
        <taxon>Euthyneura</taxon>
        <taxon>Panpulmonata</taxon>
        <taxon>Eupulmonata</taxon>
        <taxon>Stylommatophora</taxon>
        <taxon>Helicina</taxon>
        <taxon>Arionoidea</taxon>
        <taxon>Arionidae</taxon>
        <taxon>Arion</taxon>
    </lineage>
</organism>